<feature type="non-terminal residue" evidence="2">
    <location>
        <position position="1"/>
    </location>
</feature>
<dbReference type="AlphaFoldDB" id="A0A6J4HNV8"/>
<feature type="compositionally biased region" description="Basic residues" evidence="1">
    <location>
        <begin position="24"/>
        <end position="48"/>
    </location>
</feature>
<feature type="compositionally biased region" description="Basic residues" evidence="1">
    <location>
        <begin position="1"/>
        <end position="16"/>
    </location>
</feature>
<accession>A0A6J4HNV8</accession>
<protein>
    <submittedName>
        <fullName evidence="2">Uncharacterized protein</fullName>
    </submittedName>
</protein>
<reference evidence="2" key="1">
    <citation type="submission" date="2020-02" db="EMBL/GenBank/DDBJ databases">
        <authorList>
            <person name="Meier V. D."/>
        </authorList>
    </citation>
    <scope>NUCLEOTIDE SEQUENCE</scope>
    <source>
        <strain evidence="2">AVDCRST_MAG52</strain>
    </source>
</reference>
<gene>
    <name evidence="2" type="ORF">AVDCRST_MAG52-938</name>
</gene>
<sequence length="48" mass="5711">RPDRRGGRRRRPRAGRPGRLPRDRPRRRLGPARHPRARGGARRRGREL</sequence>
<organism evidence="2">
    <name type="scientific">uncultured Blastococcus sp</name>
    <dbReference type="NCBI Taxonomy" id="217144"/>
    <lineage>
        <taxon>Bacteria</taxon>
        <taxon>Bacillati</taxon>
        <taxon>Actinomycetota</taxon>
        <taxon>Actinomycetes</taxon>
        <taxon>Geodermatophilales</taxon>
        <taxon>Geodermatophilaceae</taxon>
        <taxon>Blastococcus</taxon>
        <taxon>environmental samples</taxon>
    </lineage>
</organism>
<evidence type="ECO:0000256" key="1">
    <source>
        <dbReference type="SAM" id="MobiDB-lite"/>
    </source>
</evidence>
<proteinExistence type="predicted"/>
<feature type="non-terminal residue" evidence="2">
    <location>
        <position position="48"/>
    </location>
</feature>
<evidence type="ECO:0000313" key="2">
    <source>
        <dbReference type="EMBL" id="CAA9229429.1"/>
    </source>
</evidence>
<name>A0A6J4HNV8_9ACTN</name>
<dbReference type="EMBL" id="CADCTN010000064">
    <property type="protein sequence ID" value="CAA9229429.1"/>
    <property type="molecule type" value="Genomic_DNA"/>
</dbReference>
<feature type="region of interest" description="Disordered" evidence="1">
    <location>
        <begin position="1"/>
        <end position="48"/>
    </location>
</feature>